<keyword evidence="11" id="KW-0472">Membrane</keyword>
<keyword evidence="12" id="KW-0407">Ion channel</keyword>
<accession>A0A5N3VGG1</accession>
<evidence type="ECO:0000256" key="13">
    <source>
        <dbReference type="ARBA" id="ARBA00034430"/>
    </source>
</evidence>
<reference evidence="17 18" key="1">
    <citation type="submission" date="2019-06" db="EMBL/GenBank/DDBJ databases">
        <title>Discovery of a novel chromosome fission-fusion reversal in muntjac.</title>
        <authorList>
            <person name="Mudd A.B."/>
            <person name="Bredeson J.V."/>
            <person name="Baum R."/>
            <person name="Hockemeyer D."/>
            <person name="Rokhsar D.S."/>
        </authorList>
    </citation>
    <scope>NUCLEOTIDE SEQUENCE [LARGE SCALE GENOMIC DNA]</scope>
    <source>
        <strain evidence="17">UTSW_UCB_Mm</strain>
        <tissue evidence="17">Fibroblast cell line</tissue>
    </source>
</reference>
<evidence type="ECO:0000256" key="8">
    <source>
        <dbReference type="ARBA" id="ARBA00022958"/>
    </source>
</evidence>
<dbReference type="Proteomes" id="UP000326458">
    <property type="component" value="Unassembled WGS sequence"/>
</dbReference>
<evidence type="ECO:0000256" key="4">
    <source>
        <dbReference type="ARBA" id="ARBA00022538"/>
    </source>
</evidence>
<keyword evidence="9" id="KW-1133">Transmembrane helix</keyword>
<evidence type="ECO:0000256" key="16">
    <source>
        <dbReference type="SAM" id="MobiDB-lite"/>
    </source>
</evidence>
<dbReference type="Pfam" id="PF05197">
    <property type="entry name" value="TRIC"/>
    <property type="match status" value="1"/>
</dbReference>
<evidence type="ECO:0000256" key="1">
    <source>
        <dbReference type="ARBA" id="ARBA00004477"/>
    </source>
</evidence>
<evidence type="ECO:0000256" key="9">
    <source>
        <dbReference type="ARBA" id="ARBA00022989"/>
    </source>
</evidence>
<evidence type="ECO:0000313" key="18">
    <source>
        <dbReference type="Proteomes" id="UP000326458"/>
    </source>
</evidence>
<dbReference type="InterPro" id="IPR007866">
    <property type="entry name" value="TRIC_channel"/>
</dbReference>
<evidence type="ECO:0000256" key="14">
    <source>
        <dbReference type="ARBA" id="ARBA00045968"/>
    </source>
</evidence>
<comment type="function">
    <text evidence="14">Intracellular monovalent cation channel required for maintenance of rapid intracellular calcium release. Acts as a potassium counter-ion channel that functions in synchronization with calcium release from intracellular stores. Activated by increased cytosolic Ca(2+) levels.</text>
</comment>
<comment type="subcellular location">
    <subcellularLocation>
        <location evidence="1">Endoplasmic reticulum membrane</location>
        <topology evidence="1">Multi-pass membrane protein</topology>
    </subcellularLocation>
</comment>
<name>A0A5N3VGG1_MUNMU</name>
<evidence type="ECO:0000256" key="7">
    <source>
        <dbReference type="ARBA" id="ARBA00022826"/>
    </source>
</evidence>
<keyword evidence="10" id="KW-0406">Ion transport</keyword>
<keyword evidence="3" id="KW-0813">Transport</keyword>
<dbReference type="AlphaFoldDB" id="A0A5N3VGG1"/>
<keyword evidence="5" id="KW-0812">Transmembrane</keyword>
<dbReference type="PANTHER" id="PTHR12454">
    <property type="entry name" value="TRIMERIC INTRACELLULAR CATION CHANNEL"/>
    <property type="match status" value="1"/>
</dbReference>
<evidence type="ECO:0000313" key="17">
    <source>
        <dbReference type="EMBL" id="KAB0347256.1"/>
    </source>
</evidence>
<evidence type="ECO:0000256" key="10">
    <source>
        <dbReference type="ARBA" id="ARBA00023065"/>
    </source>
</evidence>
<dbReference type="EMBL" id="VCEA01000002">
    <property type="protein sequence ID" value="KAB0347256.1"/>
    <property type="molecule type" value="Genomic_DNA"/>
</dbReference>
<comment type="caution">
    <text evidence="17">The sequence shown here is derived from an EMBL/GenBank/DDBJ whole genome shotgun (WGS) entry which is preliminary data.</text>
</comment>
<evidence type="ECO:0000256" key="5">
    <source>
        <dbReference type="ARBA" id="ARBA00022692"/>
    </source>
</evidence>
<evidence type="ECO:0000256" key="2">
    <source>
        <dbReference type="ARBA" id="ARBA00005766"/>
    </source>
</evidence>
<comment type="subunit">
    <text evidence="15">Homotrimer; conformation seems to be controled by binding to diacylglycerol (DAG).</text>
</comment>
<keyword evidence="7" id="KW-0631">Potassium channel</keyword>
<dbReference type="PANTHER" id="PTHR12454:SF5">
    <property type="entry name" value="TRIMERIC INTRACELLULAR CATION CHANNEL TYPE B"/>
    <property type="match status" value="1"/>
</dbReference>
<keyword evidence="6" id="KW-0256">Endoplasmic reticulum</keyword>
<feature type="region of interest" description="Disordered" evidence="16">
    <location>
        <begin position="132"/>
        <end position="164"/>
    </location>
</feature>
<feature type="compositionally biased region" description="Polar residues" evidence="16">
    <location>
        <begin position="134"/>
        <end position="147"/>
    </location>
</feature>
<keyword evidence="4" id="KW-0633">Potassium transport</keyword>
<comment type="catalytic activity">
    <reaction evidence="13">
        <text>K(+)(in) = K(+)(out)</text>
        <dbReference type="Rhea" id="RHEA:29463"/>
        <dbReference type="ChEBI" id="CHEBI:29103"/>
    </reaction>
</comment>
<protein>
    <submittedName>
        <fullName evidence="17">Uncharacterized protein</fullName>
    </submittedName>
</protein>
<gene>
    <name evidence="17" type="ORF">FD754_012113</name>
</gene>
<evidence type="ECO:0000256" key="12">
    <source>
        <dbReference type="ARBA" id="ARBA00023303"/>
    </source>
</evidence>
<organism evidence="17 18">
    <name type="scientific">Muntiacus muntjak</name>
    <name type="common">Barking deer</name>
    <name type="synonym">Indian muntjac</name>
    <dbReference type="NCBI Taxonomy" id="9888"/>
    <lineage>
        <taxon>Eukaryota</taxon>
        <taxon>Metazoa</taxon>
        <taxon>Chordata</taxon>
        <taxon>Craniata</taxon>
        <taxon>Vertebrata</taxon>
        <taxon>Euteleostomi</taxon>
        <taxon>Mammalia</taxon>
        <taxon>Eutheria</taxon>
        <taxon>Laurasiatheria</taxon>
        <taxon>Artiodactyla</taxon>
        <taxon>Ruminantia</taxon>
        <taxon>Pecora</taxon>
        <taxon>Cervidae</taxon>
        <taxon>Muntiacinae</taxon>
        <taxon>Muntiacus</taxon>
    </lineage>
</organism>
<sequence>MMLIPISHQPLPLSLFYHSVSSLYIAFFCPCDLVSQGYSFLPVQLLAAGMKEVTRTWKIVGGVTHANSYYKNGWIVMIAIGWARGAGGSIITNFEQLLKGCWKPEAEEWLKMSYRMLFGWQQQFLPCEKKSETKSSFNGTGSSTSKPVANASEKVKKKHSKKTE</sequence>
<evidence type="ECO:0000256" key="3">
    <source>
        <dbReference type="ARBA" id="ARBA00022448"/>
    </source>
</evidence>
<feature type="compositionally biased region" description="Basic residues" evidence="16">
    <location>
        <begin position="155"/>
        <end position="164"/>
    </location>
</feature>
<dbReference type="GO" id="GO:0005789">
    <property type="term" value="C:endoplasmic reticulum membrane"/>
    <property type="evidence" value="ECO:0007669"/>
    <property type="project" value="UniProtKB-SubCell"/>
</dbReference>
<comment type="similarity">
    <text evidence="2">Belongs to the TMEM38 family.</text>
</comment>
<evidence type="ECO:0000256" key="15">
    <source>
        <dbReference type="ARBA" id="ARBA00047059"/>
    </source>
</evidence>
<proteinExistence type="inferred from homology"/>
<evidence type="ECO:0000256" key="6">
    <source>
        <dbReference type="ARBA" id="ARBA00022824"/>
    </source>
</evidence>
<dbReference type="GO" id="GO:0005267">
    <property type="term" value="F:potassium channel activity"/>
    <property type="evidence" value="ECO:0007669"/>
    <property type="project" value="UniProtKB-KW"/>
</dbReference>
<dbReference type="GO" id="GO:0042802">
    <property type="term" value="F:identical protein binding"/>
    <property type="evidence" value="ECO:0007669"/>
    <property type="project" value="InterPro"/>
</dbReference>
<evidence type="ECO:0000256" key="11">
    <source>
        <dbReference type="ARBA" id="ARBA00023136"/>
    </source>
</evidence>
<keyword evidence="18" id="KW-1185">Reference proteome</keyword>
<keyword evidence="8" id="KW-0630">Potassium</keyword>